<accession>A0ABW6ALM4</accession>
<feature type="domain" description="Response regulatory" evidence="2">
    <location>
        <begin position="6"/>
        <end position="70"/>
    </location>
</feature>
<evidence type="ECO:0000256" key="1">
    <source>
        <dbReference type="PROSITE-ProRule" id="PRU00169"/>
    </source>
</evidence>
<keyword evidence="1" id="KW-0597">Phosphoprotein</keyword>
<dbReference type="PROSITE" id="PS50110">
    <property type="entry name" value="RESPONSE_REGULATORY"/>
    <property type="match status" value="1"/>
</dbReference>
<evidence type="ECO:0000259" key="2">
    <source>
        <dbReference type="PROSITE" id="PS50110"/>
    </source>
</evidence>
<evidence type="ECO:0000313" key="4">
    <source>
        <dbReference type="Proteomes" id="UP001597512"/>
    </source>
</evidence>
<evidence type="ECO:0000313" key="3">
    <source>
        <dbReference type="EMBL" id="MFD2936406.1"/>
    </source>
</evidence>
<dbReference type="Gene3D" id="3.40.50.2300">
    <property type="match status" value="1"/>
</dbReference>
<keyword evidence="4" id="KW-1185">Reference proteome</keyword>
<name>A0ABW6ALM4_9BACT</name>
<feature type="modified residue" description="4-aspartylphosphate" evidence="1">
    <location>
        <position position="56"/>
    </location>
</feature>
<reference evidence="4" key="1">
    <citation type="journal article" date="2019" name="Int. J. Syst. Evol. Microbiol.">
        <title>The Global Catalogue of Microorganisms (GCM) 10K type strain sequencing project: providing services to taxonomists for standard genome sequencing and annotation.</title>
        <authorList>
            <consortium name="The Broad Institute Genomics Platform"/>
            <consortium name="The Broad Institute Genome Sequencing Center for Infectious Disease"/>
            <person name="Wu L."/>
            <person name="Ma J."/>
        </authorList>
    </citation>
    <scope>NUCLEOTIDE SEQUENCE [LARGE SCALE GENOMIC DNA]</scope>
    <source>
        <strain evidence="4">KCTC 52490</strain>
    </source>
</reference>
<dbReference type="Proteomes" id="UP001597512">
    <property type="component" value="Unassembled WGS sequence"/>
</dbReference>
<dbReference type="InterPro" id="IPR011006">
    <property type="entry name" value="CheY-like_superfamily"/>
</dbReference>
<dbReference type="EMBL" id="JBHUOM010000023">
    <property type="protein sequence ID" value="MFD2936406.1"/>
    <property type="molecule type" value="Genomic_DNA"/>
</dbReference>
<dbReference type="RefSeq" id="WP_381505175.1">
    <property type="nucleotide sequence ID" value="NZ_JBHUOM010000023.1"/>
</dbReference>
<proteinExistence type="predicted"/>
<dbReference type="Pfam" id="PF00072">
    <property type="entry name" value="Response_reg"/>
    <property type="match status" value="1"/>
</dbReference>
<comment type="caution">
    <text evidence="3">The sequence shown here is derived from an EMBL/GenBank/DDBJ whole genome shotgun (WGS) entry which is preliminary data.</text>
</comment>
<dbReference type="InterPro" id="IPR001789">
    <property type="entry name" value="Sig_transdc_resp-reg_receiver"/>
</dbReference>
<organism evidence="3 4">
    <name type="scientific">Spirosoma flavum</name>
    <dbReference type="NCBI Taxonomy" id="2048557"/>
    <lineage>
        <taxon>Bacteria</taxon>
        <taxon>Pseudomonadati</taxon>
        <taxon>Bacteroidota</taxon>
        <taxon>Cytophagia</taxon>
        <taxon>Cytophagales</taxon>
        <taxon>Cytophagaceae</taxon>
        <taxon>Spirosoma</taxon>
    </lineage>
</organism>
<protein>
    <submittedName>
        <fullName evidence="3">Response regulator</fullName>
    </submittedName>
</protein>
<gene>
    <name evidence="3" type="ORF">ACFS25_21675</name>
</gene>
<dbReference type="SUPFAM" id="SSF52172">
    <property type="entry name" value="CheY-like"/>
    <property type="match status" value="1"/>
</dbReference>
<sequence>MTSSLAILIVEDVTITAFDIQETLEKAGHTVTAISRNFQEAVAAVKRQPPDLAIIDVRLEGSSADGITTA</sequence>